<name>A0ABV1E3X3_9FIRM</name>
<dbReference type="InterPro" id="IPR003615">
    <property type="entry name" value="HNH_nuc"/>
</dbReference>
<sequence>MQLIADDNIHAFYVSPLWLKVSAEVLKEQHYECQRCKKRGRYKRANTVHHNKPVRQYPRLALTKDHLEAICKECHYEEHHGQPKGFVNEERW</sequence>
<evidence type="ECO:0000313" key="7">
    <source>
        <dbReference type="Proteomes" id="UP001489509"/>
    </source>
</evidence>
<proteinExistence type="inferred from homology"/>
<dbReference type="PANTHER" id="PTHR41286">
    <property type="entry name" value="HNH NUCLEASE YAJD-RELATED"/>
    <property type="match status" value="1"/>
</dbReference>
<comment type="caution">
    <text evidence="6">The sequence shown here is derived from an EMBL/GenBank/DDBJ whole genome shotgun (WGS) entry which is preliminary data.</text>
</comment>
<feature type="domain" description="HNH nuclease" evidence="5">
    <location>
        <begin position="20"/>
        <end position="76"/>
    </location>
</feature>
<evidence type="ECO:0000259" key="5">
    <source>
        <dbReference type="SMART" id="SM00507"/>
    </source>
</evidence>
<dbReference type="Pfam" id="PF01844">
    <property type="entry name" value="HNH"/>
    <property type="match status" value="1"/>
</dbReference>
<protein>
    <recommendedName>
        <fullName evidence="4">Putative HNH nuclease YajD</fullName>
    </recommendedName>
</protein>
<evidence type="ECO:0000256" key="4">
    <source>
        <dbReference type="ARBA" id="ARBA00040194"/>
    </source>
</evidence>
<dbReference type="GO" id="GO:0004519">
    <property type="term" value="F:endonuclease activity"/>
    <property type="evidence" value="ECO:0007669"/>
    <property type="project" value="UniProtKB-KW"/>
</dbReference>
<dbReference type="Proteomes" id="UP001489509">
    <property type="component" value="Unassembled WGS sequence"/>
</dbReference>
<keyword evidence="6" id="KW-0255">Endonuclease</keyword>
<evidence type="ECO:0000256" key="1">
    <source>
        <dbReference type="ARBA" id="ARBA00022722"/>
    </source>
</evidence>
<dbReference type="InterPro" id="IPR002711">
    <property type="entry name" value="HNH"/>
</dbReference>
<organism evidence="6 7">
    <name type="scientific">Solibaculum intestinale</name>
    <dbReference type="NCBI Taxonomy" id="3133165"/>
    <lineage>
        <taxon>Bacteria</taxon>
        <taxon>Bacillati</taxon>
        <taxon>Bacillota</taxon>
        <taxon>Clostridia</taxon>
        <taxon>Eubacteriales</taxon>
        <taxon>Oscillospiraceae</taxon>
        <taxon>Solibaculum</taxon>
    </lineage>
</organism>
<reference evidence="6 7" key="1">
    <citation type="submission" date="2024-03" db="EMBL/GenBank/DDBJ databases">
        <title>Human intestinal bacterial collection.</title>
        <authorList>
            <person name="Pauvert C."/>
            <person name="Hitch T.C.A."/>
            <person name="Clavel T."/>
        </authorList>
    </citation>
    <scope>NUCLEOTIDE SEQUENCE [LARGE SCALE GENOMIC DNA]</scope>
    <source>
        <strain evidence="6 7">CLA-JM-H44</strain>
    </source>
</reference>
<keyword evidence="2" id="KW-0378">Hydrolase</keyword>
<dbReference type="PANTHER" id="PTHR41286:SF1">
    <property type="entry name" value="HNH NUCLEASE YAJD-RELATED"/>
    <property type="match status" value="1"/>
</dbReference>
<dbReference type="RefSeq" id="WP_349220758.1">
    <property type="nucleotide sequence ID" value="NZ_JBBMFD010000030.1"/>
</dbReference>
<evidence type="ECO:0000256" key="3">
    <source>
        <dbReference type="ARBA" id="ARBA00038412"/>
    </source>
</evidence>
<dbReference type="EMBL" id="JBBMFD010000030">
    <property type="protein sequence ID" value="MEQ2441584.1"/>
    <property type="molecule type" value="Genomic_DNA"/>
</dbReference>
<evidence type="ECO:0000256" key="2">
    <source>
        <dbReference type="ARBA" id="ARBA00022801"/>
    </source>
</evidence>
<gene>
    <name evidence="6" type="ORF">WMO26_12165</name>
</gene>
<keyword evidence="1" id="KW-0540">Nuclease</keyword>
<dbReference type="SMART" id="SM00507">
    <property type="entry name" value="HNHc"/>
    <property type="match status" value="1"/>
</dbReference>
<evidence type="ECO:0000313" key="6">
    <source>
        <dbReference type="EMBL" id="MEQ2441584.1"/>
    </source>
</evidence>
<keyword evidence="7" id="KW-1185">Reference proteome</keyword>
<accession>A0ABV1E3X3</accession>
<comment type="similarity">
    <text evidence="3">Belongs to the HNH nuclease family.</text>
</comment>